<sequence>MSDTRSLILSQVLHGLALNREPGWNFPGNFLELSFDELHTDGARVSIETGPHCTDADGQASMAAVCILADVALAVVMRAHAGYAMRMATVTLALQFTGASRDGRLEAVSRFDGLHDGLARRQGLARAELTAGGKPLCTVHGTFQMMDDRPDLQPIPLRRRGAHPAPAALSPQMLDEAERETYARALQALESGTENFLQRFWQLQPQRHDGGATGRLQNGPHMGNRVGHTQGGLTFALAALTAQAALGEDWSMVGISTWYVRPGTGPGLRAEAVIAHQGGTTAVVKVDVLDENGRLVLAAVANLSRREQA</sequence>
<dbReference type="Proteomes" id="UP000194161">
    <property type="component" value="Chromosome"/>
</dbReference>
<accession>A0A1W6Z816</accession>
<dbReference type="SUPFAM" id="SSF54637">
    <property type="entry name" value="Thioesterase/thiol ester dehydrase-isomerase"/>
    <property type="match status" value="2"/>
</dbReference>
<dbReference type="OrthoDB" id="8677401at2"/>
<evidence type="ECO:0000313" key="2">
    <source>
        <dbReference type="Proteomes" id="UP000194161"/>
    </source>
</evidence>
<reference evidence="1 2" key="1">
    <citation type="submission" date="2017-05" db="EMBL/GenBank/DDBJ databases">
        <title>Complete and WGS of Bordetella genogroups.</title>
        <authorList>
            <person name="Spilker T."/>
            <person name="LiPuma J."/>
        </authorList>
    </citation>
    <scope>NUCLEOTIDE SEQUENCE [LARGE SCALE GENOMIC DNA]</scope>
    <source>
        <strain evidence="1 2">AU7206</strain>
    </source>
</reference>
<name>A0A1W6Z816_9BORD</name>
<dbReference type="AlphaFoldDB" id="A0A1W6Z816"/>
<keyword evidence="2" id="KW-1185">Reference proteome</keyword>
<dbReference type="KEGG" id="bgm:CAL15_03615"/>
<evidence type="ECO:0000313" key="1">
    <source>
        <dbReference type="EMBL" id="ARP93548.1"/>
    </source>
</evidence>
<dbReference type="RefSeq" id="WP_086077330.1">
    <property type="nucleotide sequence ID" value="NZ_CP021111.1"/>
</dbReference>
<dbReference type="STRING" id="463040.CAL15_03615"/>
<dbReference type="EMBL" id="CP021111">
    <property type="protein sequence ID" value="ARP93548.1"/>
    <property type="molecule type" value="Genomic_DNA"/>
</dbReference>
<gene>
    <name evidence="1" type="ORF">CAL15_03615</name>
</gene>
<dbReference type="CDD" id="cd03443">
    <property type="entry name" value="PaaI_thioesterase"/>
    <property type="match status" value="2"/>
</dbReference>
<dbReference type="InterPro" id="IPR029069">
    <property type="entry name" value="HotDog_dom_sf"/>
</dbReference>
<protein>
    <submittedName>
        <fullName evidence="1">Uncharacterized protein</fullName>
    </submittedName>
</protein>
<organism evidence="1 2">
    <name type="scientific">Bordetella genomosp. 13</name>
    <dbReference type="NCBI Taxonomy" id="463040"/>
    <lineage>
        <taxon>Bacteria</taxon>
        <taxon>Pseudomonadati</taxon>
        <taxon>Pseudomonadota</taxon>
        <taxon>Betaproteobacteria</taxon>
        <taxon>Burkholderiales</taxon>
        <taxon>Alcaligenaceae</taxon>
        <taxon>Bordetella</taxon>
    </lineage>
</organism>
<proteinExistence type="predicted"/>
<dbReference type="Gene3D" id="3.10.129.10">
    <property type="entry name" value="Hotdog Thioesterase"/>
    <property type="match status" value="2"/>
</dbReference>